<evidence type="ECO:0000313" key="4">
    <source>
        <dbReference type="EMBL" id="QTX32010.1"/>
    </source>
</evidence>
<dbReference type="InterPro" id="IPR029479">
    <property type="entry name" value="Nitroreductase"/>
</dbReference>
<gene>
    <name evidence="4" type="ORF">KAR29_11920</name>
</gene>
<dbReference type="KEGG" id="aram:KAR29_11920"/>
<dbReference type="InterPro" id="IPR000415">
    <property type="entry name" value="Nitroreductase-like"/>
</dbReference>
<accession>A0A9Q7A6W6</accession>
<dbReference type="Proteomes" id="UP000671879">
    <property type="component" value="Chromosome"/>
</dbReference>
<evidence type="ECO:0000256" key="2">
    <source>
        <dbReference type="ARBA" id="ARBA00023002"/>
    </source>
</evidence>
<name>A0A9Q7A6W6_9BACT</name>
<dbReference type="PANTHER" id="PTHR43673:SF10">
    <property type="entry name" value="NADH DEHYDROGENASE_NAD(P)H NITROREDUCTASE XCC3605-RELATED"/>
    <property type="match status" value="1"/>
</dbReference>
<evidence type="ECO:0000313" key="5">
    <source>
        <dbReference type="Proteomes" id="UP000671879"/>
    </source>
</evidence>
<keyword evidence="5" id="KW-1185">Reference proteome</keyword>
<comment type="similarity">
    <text evidence="1">Belongs to the nitroreductase family.</text>
</comment>
<dbReference type="EMBL" id="CP072943">
    <property type="protein sequence ID" value="QTX32010.1"/>
    <property type="molecule type" value="Genomic_DNA"/>
</dbReference>
<dbReference type="Pfam" id="PF00881">
    <property type="entry name" value="Nitroreductase"/>
    <property type="match status" value="2"/>
</dbReference>
<feature type="domain" description="Nitroreductase" evidence="3">
    <location>
        <begin position="5"/>
        <end position="60"/>
    </location>
</feature>
<dbReference type="AlphaFoldDB" id="A0A9Q7A6W6"/>
<feature type="domain" description="Nitroreductase" evidence="3">
    <location>
        <begin position="62"/>
        <end position="151"/>
    </location>
</feature>
<dbReference type="PANTHER" id="PTHR43673">
    <property type="entry name" value="NAD(P)H NITROREDUCTASE YDGI-RELATED"/>
    <property type="match status" value="1"/>
</dbReference>
<reference evidence="5" key="1">
    <citation type="submission" date="2021-04" db="EMBL/GenBank/DDBJ databases">
        <title>A novel Synergistetes isolate from a pyrite-forming mixed culture.</title>
        <authorList>
            <person name="Bunk B."/>
            <person name="Sproer C."/>
            <person name="Spring S."/>
            <person name="Pester M."/>
        </authorList>
    </citation>
    <scope>NUCLEOTIDE SEQUENCE [LARGE SCALE GENOMIC DNA]</scope>
    <source>
        <strain evidence="5">J.5.4.2-T.3.5.2</strain>
    </source>
</reference>
<proteinExistence type="inferred from homology"/>
<evidence type="ECO:0000256" key="1">
    <source>
        <dbReference type="ARBA" id="ARBA00007118"/>
    </source>
</evidence>
<dbReference type="GO" id="GO:0016491">
    <property type="term" value="F:oxidoreductase activity"/>
    <property type="evidence" value="ECO:0007669"/>
    <property type="project" value="UniProtKB-KW"/>
</dbReference>
<protein>
    <submittedName>
        <fullName evidence="4">Nitroreductase family protein</fullName>
    </submittedName>
</protein>
<keyword evidence="2" id="KW-0560">Oxidoreductase</keyword>
<dbReference type="RefSeq" id="WP_274373210.1">
    <property type="nucleotide sequence ID" value="NZ_CP072943.1"/>
</dbReference>
<dbReference type="Gene3D" id="3.40.109.10">
    <property type="entry name" value="NADH Oxidase"/>
    <property type="match status" value="1"/>
</dbReference>
<dbReference type="SUPFAM" id="SSF55469">
    <property type="entry name" value="FMN-dependent nitroreductase-like"/>
    <property type="match status" value="1"/>
</dbReference>
<organism evidence="4 5">
    <name type="scientific">Aminithiophilus ramosus</name>
    <dbReference type="NCBI Taxonomy" id="3029084"/>
    <lineage>
        <taxon>Bacteria</taxon>
        <taxon>Thermotogati</taxon>
        <taxon>Synergistota</taxon>
        <taxon>Synergistia</taxon>
        <taxon>Synergistales</taxon>
        <taxon>Aminithiophilaceae</taxon>
        <taxon>Aminithiophilus</taxon>
    </lineage>
</organism>
<sequence length="172" mass="19383">MIRIILGRRSVRSFRATPVELYKVETLLACAFAAPSSKDRRPCHFIVIDDRSLLDELGKAYGQARMFREAPLALAVCVDVKAYRRAYDLHDGTWMEDGAAAMENILLAARALELEGVWVKVADRHPRESEMAPLLQLPEGVRCLSLALIGYGREELAPHEGLDETRLHRNGW</sequence>
<evidence type="ECO:0000259" key="3">
    <source>
        <dbReference type="Pfam" id="PF00881"/>
    </source>
</evidence>